<reference evidence="1" key="1">
    <citation type="journal article" date="2015" name="Nature">
        <title>Complex archaea that bridge the gap between prokaryotes and eukaryotes.</title>
        <authorList>
            <person name="Spang A."/>
            <person name="Saw J.H."/>
            <person name="Jorgensen S.L."/>
            <person name="Zaremba-Niedzwiedzka K."/>
            <person name="Martijn J."/>
            <person name="Lind A.E."/>
            <person name="van Eijk R."/>
            <person name="Schleper C."/>
            <person name="Guy L."/>
            <person name="Ettema T.J."/>
        </authorList>
    </citation>
    <scope>NUCLEOTIDE SEQUENCE</scope>
</reference>
<comment type="caution">
    <text evidence="1">The sequence shown here is derived from an EMBL/GenBank/DDBJ whole genome shotgun (WGS) entry which is preliminary data.</text>
</comment>
<sequence>MANSKLSMEQFCKQAITGLR</sequence>
<proteinExistence type="predicted"/>
<gene>
    <name evidence="1" type="ORF">LCGC14_2152280</name>
</gene>
<name>A0A0F9GRJ9_9ZZZZ</name>
<feature type="non-terminal residue" evidence="1">
    <location>
        <position position="20"/>
    </location>
</feature>
<protein>
    <submittedName>
        <fullName evidence="1">Uncharacterized protein</fullName>
    </submittedName>
</protein>
<evidence type="ECO:0000313" key="1">
    <source>
        <dbReference type="EMBL" id="KKL65702.1"/>
    </source>
</evidence>
<organism evidence="1">
    <name type="scientific">marine sediment metagenome</name>
    <dbReference type="NCBI Taxonomy" id="412755"/>
    <lineage>
        <taxon>unclassified sequences</taxon>
        <taxon>metagenomes</taxon>
        <taxon>ecological metagenomes</taxon>
    </lineage>
</organism>
<accession>A0A0F9GRJ9</accession>
<dbReference type="AlphaFoldDB" id="A0A0F9GRJ9"/>
<dbReference type="EMBL" id="LAZR01027447">
    <property type="protein sequence ID" value="KKL65702.1"/>
    <property type="molecule type" value="Genomic_DNA"/>
</dbReference>